<keyword evidence="5" id="KW-1185">Reference proteome</keyword>
<feature type="transmembrane region" description="Helical" evidence="2">
    <location>
        <begin position="154"/>
        <end position="174"/>
    </location>
</feature>
<reference evidence="4 5" key="1">
    <citation type="submission" date="2018-05" db="EMBL/GenBank/DDBJ databases">
        <title>Amnibacterium sp. M8JJ-5, whole genome shotgun sequence.</title>
        <authorList>
            <person name="Tuo L."/>
        </authorList>
    </citation>
    <scope>NUCLEOTIDE SEQUENCE [LARGE SCALE GENOMIC DNA]</scope>
    <source>
        <strain evidence="4 5">M8JJ-5</strain>
    </source>
</reference>
<feature type="transmembrane region" description="Helical" evidence="2">
    <location>
        <begin position="93"/>
        <end position="115"/>
    </location>
</feature>
<evidence type="ECO:0000256" key="2">
    <source>
        <dbReference type="SAM" id="Phobius"/>
    </source>
</evidence>
<organism evidence="4 5">
    <name type="scientific">Amnibacterium flavum</name>
    <dbReference type="NCBI Taxonomy" id="2173173"/>
    <lineage>
        <taxon>Bacteria</taxon>
        <taxon>Bacillati</taxon>
        <taxon>Actinomycetota</taxon>
        <taxon>Actinomycetes</taxon>
        <taxon>Micrococcales</taxon>
        <taxon>Microbacteriaceae</taxon>
        <taxon>Amnibacterium</taxon>
    </lineage>
</organism>
<dbReference type="AlphaFoldDB" id="A0A2V1HW11"/>
<sequence>MNITIYMSLARIDLGLAVTLEFLGPLALALLASRRALDLICGIAAGVGVFLLTGTIDDVDPIGVLLALVAGAAWAGYIVTGQRVADRMSGTQGTAVASGVAAVITLPFLIAALVQLPADEFVRVLSIGLAVGVLSSALPYSLDIAVLRRIPRGLFSVLQSVHPAVAALAGLVILGQTLGLLQVIGLAAISAANAAAVLGSARRERLARRAEQALLA</sequence>
<evidence type="ECO:0000313" key="5">
    <source>
        <dbReference type="Proteomes" id="UP000244893"/>
    </source>
</evidence>
<feature type="domain" description="EamA" evidence="3">
    <location>
        <begin position="62"/>
        <end position="190"/>
    </location>
</feature>
<dbReference type="GO" id="GO:0016020">
    <property type="term" value="C:membrane"/>
    <property type="evidence" value="ECO:0007669"/>
    <property type="project" value="InterPro"/>
</dbReference>
<dbReference type="Pfam" id="PF00892">
    <property type="entry name" value="EamA"/>
    <property type="match status" value="1"/>
</dbReference>
<name>A0A2V1HW11_9MICO</name>
<keyword evidence="2" id="KW-0472">Membrane</keyword>
<accession>A0A2V1HW11</accession>
<dbReference type="Proteomes" id="UP000244893">
    <property type="component" value="Unassembled WGS sequence"/>
</dbReference>
<comment type="caution">
    <text evidence="4">The sequence shown here is derived from an EMBL/GenBank/DDBJ whole genome shotgun (WGS) entry which is preliminary data.</text>
</comment>
<feature type="transmembrane region" description="Helical" evidence="2">
    <location>
        <begin position="12"/>
        <end position="32"/>
    </location>
</feature>
<feature type="transmembrane region" description="Helical" evidence="2">
    <location>
        <begin position="39"/>
        <end position="56"/>
    </location>
</feature>
<feature type="transmembrane region" description="Helical" evidence="2">
    <location>
        <begin position="62"/>
        <end position="81"/>
    </location>
</feature>
<feature type="transmembrane region" description="Helical" evidence="2">
    <location>
        <begin position="180"/>
        <end position="199"/>
    </location>
</feature>
<dbReference type="InterPro" id="IPR000620">
    <property type="entry name" value="EamA_dom"/>
</dbReference>
<dbReference type="SUPFAM" id="SSF103481">
    <property type="entry name" value="Multidrug resistance efflux transporter EmrE"/>
    <property type="match status" value="1"/>
</dbReference>
<keyword evidence="2" id="KW-0812">Transmembrane</keyword>
<evidence type="ECO:0000313" key="4">
    <source>
        <dbReference type="EMBL" id="PVZ94394.1"/>
    </source>
</evidence>
<feature type="transmembrane region" description="Helical" evidence="2">
    <location>
        <begin position="121"/>
        <end position="142"/>
    </location>
</feature>
<keyword evidence="2" id="KW-1133">Transmembrane helix</keyword>
<gene>
    <name evidence="4" type="ORF">DDQ50_11810</name>
</gene>
<evidence type="ECO:0000256" key="1">
    <source>
        <dbReference type="ARBA" id="ARBA00007362"/>
    </source>
</evidence>
<protein>
    <submittedName>
        <fullName evidence="4">EamA family transporter</fullName>
    </submittedName>
</protein>
<evidence type="ECO:0000259" key="3">
    <source>
        <dbReference type="Pfam" id="PF00892"/>
    </source>
</evidence>
<dbReference type="InterPro" id="IPR037185">
    <property type="entry name" value="EmrE-like"/>
</dbReference>
<comment type="similarity">
    <text evidence="1">Belongs to the EamA transporter family.</text>
</comment>
<dbReference type="EMBL" id="QEOP01000002">
    <property type="protein sequence ID" value="PVZ94394.1"/>
    <property type="molecule type" value="Genomic_DNA"/>
</dbReference>
<proteinExistence type="inferred from homology"/>